<dbReference type="FunFam" id="1.10.10.10:FF:000001">
    <property type="entry name" value="LysR family transcriptional regulator"/>
    <property type="match status" value="1"/>
</dbReference>
<dbReference type="Proteomes" id="UP000078572">
    <property type="component" value="Chromosome 1"/>
</dbReference>
<evidence type="ECO:0000313" key="5">
    <source>
        <dbReference type="EMBL" id="ANJ72466.1"/>
    </source>
</evidence>
<evidence type="ECO:0000256" key="2">
    <source>
        <dbReference type="ARBA" id="ARBA00023015"/>
    </source>
</evidence>
<dbReference type="InterPro" id="IPR036390">
    <property type="entry name" value="WH_DNA-bd_sf"/>
</dbReference>
<organism evidence="5 6">
    <name type="scientific">Ralstonia insidiosa</name>
    <dbReference type="NCBI Taxonomy" id="190721"/>
    <lineage>
        <taxon>Bacteria</taxon>
        <taxon>Pseudomonadati</taxon>
        <taxon>Pseudomonadota</taxon>
        <taxon>Betaproteobacteria</taxon>
        <taxon>Burkholderiales</taxon>
        <taxon>Burkholderiaceae</taxon>
        <taxon>Ralstonia</taxon>
    </lineage>
</organism>
<dbReference type="PANTHER" id="PTHR30346:SF17">
    <property type="entry name" value="LYSR FAMILY TRANSCRIPTIONAL REGULATOR"/>
    <property type="match status" value="1"/>
</dbReference>
<dbReference type="RefSeq" id="WP_064803449.1">
    <property type="nucleotide sequence ID" value="NZ_CP016022.1"/>
</dbReference>
<dbReference type="GO" id="GO:0032993">
    <property type="term" value="C:protein-DNA complex"/>
    <property type="evidence" value="ECO:0007669"/>
    <property type="project" value="TreeGrafter"/>
</dbReference>
<keyword evidence="6" id="KW-1185">Reference proteome</keyword>
<dbReference type="CDD" id="cd08445">
    <property type="entry name" value="PBP2_BenM_CatM_CatR"/>
    <property type="match status" value="1"/>
</dbReference>
<dbReference type="InterPro" id="IPR036388">
    <property type="entry name" value="WH-like_DNA-bd_sf"/>
</dbReference>
<dbReference type="Gene3D" id="1.10.10.10">
    <property type="entry name" value="Winged helix-like DNA-binding domain superfamily/Winged helix DNA-binding domain"/>
    <property type="match status" value="1"/>
</dbReference>
<dbReference type="EMBL" id="CP016022">
    <property type="protein sequence ID" value="ANJ72466.1"/>
    <property type="molecule type" value="Genomic_DNA"/>
</dbReference>
<dbReference type="STRING" id="190721.ACS15_1761"/>
<dbReference type="GO" id="GO:0003700">
    <property type="term" value="F:DNA-binding transcription factor activity"/>
    <property type="evidence" value="ECO:0007669"/>
    <property type="project" value="InterPro"/>
</dbReference>
<protein>
    <submittedName>
        <fullName evidence="5">LysR family transcriptional regulator</fullName>
    </submittedName>
</protein>
<dbReference type="Gene3D" id="3.40.190.10">
    <property type="entry name" value="Periplasmic binding protein-like II"/>
    <property type="match status" value="2"/>
</dbReference>
<dbReference type="OrthoDB" id="8807047at2"/>
<sequence>MELRHLRYFVAVAEELNFTRAAERLHIAQPPLSRQIQQLEEEIGVLLFERGSRPLKLTEAGRFFHAHARQLLAQTAELASMTQRVGQIERRMSIGFVASTLYGMLPKVIRRFRAEYPMVDLTMHEMTTMDQIQALKDGRIDVGFGRIRYEDPNVRRILLRDERLIVALPSGHALLEAKPAVSLRDLVGETLIIYPRAPRPSYADQVLALFHDRALEPARIYEARELQIALGLVAAGEGVSVVPRSVAGLQREDVSYMELDDPQLVSPIIFSTRLLDESEDIQAMLNLTYRLYEEQKIPHYRPT</sequence>
<dbReference type="InterPro" id="IPR005119">
    <property type="entry name" value="LysR_subst-bd"/>
</dbReference>
<name>A0A191ZWM4_9RALS</name>
<dbReference type="GeneID" id="61526010"/>
<dbReference type="GO" id="GO:0003677">
    <property type="term" value="F:DNA binding"/>
    <property type="evidence" value="ECO:0007669"/>
    <property type="project" value="UniProtKB-KW"/>
</dbReference>
<dbReference type="InterPro" id="IPR000847">
    <property type="entry name" value="LysR_HTH_N"/>
</dbReference>
<dbReference type="Pfam" id="PF00126">
    <property type="entry name" value="HTH_1"/>
    <property type="match status" value="1"/>
</dbReference>
<dbReference type="SUPFAM" id="SSF46785">
    <property type="entry name" value="Winged helix' DNA-binding domain"/>
    <property type="match status" value="1"/>
</dbReference>
<proteinExistence type="inferred from homology"/>
<evidence type="ECO:0000313" key="6">
    <source>
        <dbReference type="Proteomes" id="UP000078572"/>
    </source>
</evidence>
<dbReference type="AlphaFoldDB" id="A0A191ZWM4"/>
<dbReference type="PROSITE" id="PS50931">
    <property type="entry name" value="HTH_LYSR"/>
    <property type="match status" value="1"/>
</dbReference>
<dbReference type="Pfam" id="PF03466">
    <property type="entry name" value="LysR_substrate"/>
    <property type="match status" value="1"/>
</dbReference>
<evidence type="ECO:0000256" key="3">
    <source>
        <dbReference type="ARBA" id="ARBA00023125"/>
    </source>
</evidence>
<dbReference type="SUPFAM" id="SSF53850">
    <property type="entry name" value="Periplasmic binding protein-like II"/>
    <property type="match status" value="1"/>
</dbReference>
<keyword evidence="2" id="KW-0805">Transcription regulation</keyword>
<evidence type="ECO:0000256" key="1">
    <source>
        <dbReference type="ARBA" id="ARBA00009437"/>
    </source>
</evidence>
<dbReference type="PRINTS" id="PR00039">
    <property type="entry name" value="HTHLYSR"/>
</dbReference>
<comment type="similarity">
    <text evidence="1">Belongs to the LysR transcriptional regulatory family.</text>
</comment>
<gene>
    <name evidence="5" type="ORF">A9Y76_08275</name>
</gene>
<accession>A0A191ZWM4</accession>
<evidence type="ECO:0000256" key="4">
    <source>
        <dbReference type="ARBA" id="ARBA00023163"/>
    </source>
</evidence>
<reference evidence="6" key="1">
    <citation type="submission" date="2016-06" db="EMBL/GenBank/DDBJ databases">
        <authorList>
            <person name="Xu Y."/>
            <person name="Nagy A."/>
            <person name="Yan X."/>
            <person name="Kim S.W."/>
            <person name="Haley B."/>
            <person name="Liu N.T."/>
            <person name="Nou X."/>
        </authorList>
    </citation>
    <scope>NUCLEOTIDE SEQUENCE [LARGE SCALE GENOMIC DNA]</scope>
    <source>
        <strain evidence="6">ATCC 49129</strain>
    </source>
</reference>
<keyword evidence="4" id="KW-0804">Transcription</keyword>
<dbReference type="PANTHER" id="PTHR30346">
    <property type="entry name" value="TRANSCRIPTIONAL DUAL REGULATOR HCAR-RELATED"/>
    <property type="match status" value="1"/>
</dbReference>
<keyword evidence="3" id="KW-0238">DNA-binding</keyword>